<reference evidence="3 4" key="1">
    <citation type="submission" date="2017-10" db="EMBL/GenBank/DDBJ databases">
        <title>Massilia psychrophilum sp. nov., a novel purple-pigmented bacterium isolated from Tianshan glacier, Xinjiang Municipality, China.</title>
        <authorList>
            <person name="Wang H."/>
        </authorList>
    </citation>
    <scope>NUCLEOTIDE SEQUENCE [LARGE SCALE GENOMIC DNA]</scope>
    <source>
        <strain evidence="3 4">JCM 30813</strain>
    </source>
</reference>
<dbReference type="NCBIfam" id="TIGR02226">
    <property type="entry name" value="two_anch"/>
    <property type="match status" value="1"/>
</dbReference>
<comment type="caution">
    <text evidence="3">The sequence shown here is derived from an EMBL/GenBank/DDBJ whole genome shotgun (WGS) entry which is preliminary data.</text>
</comment>
<dbReference type="Proteomes" id="UP000228593">
    <property type="component" value="Unassembled WGS sequence"/>
</dbReference>
<dbReference type="OrthoDB" id="8771938at2"/>
<dbReference type="RefSeq" id="WP_099916570.1">
    <property type="nucleotide sequence ID" value="NZ_BMHS01000025.1"/>
</dbReference>
<evidence type="ECO:0000313" key="4">
    <source>
        <dbReference type="Proteomes" id="UP000228593"/>
    </source>
</evidence>
<keyword evidence="4" id="KW-1185">Reference proteome</keyword>
<keyword evidence="1" id="KW-0472">Membrane</keyword>
<dbReference type="AlphaFoldDB" id="A0A2G8SZY7"/>
<proteinExistence type="predicted"/>
<feature type="transmembrane region" description="Helical" evidence="1">
    <location>
        <begin position="56"/>
        <end position="73"/>
    </location>
</feature>
<dbReference type="EMBL" id="PDOB01000021">
    <property type="protein sequence ID" value="PIL39273.1"/>
    <property type="molecule type" value="Genomic_DNA"/>
</dbReference>
<name>A0A2G8SZY7_9BURK</name>
<dbReference type="Pfam" id="PF07584">
    <property type="entry name" value="BatA"/>
    <property type="match status" value="1"/>
</dbReference>
<evidence type="ECO:0000313" key="3">
    <source>
        <dbReference type="EMBL" id="PIL39273.1"/>
    </source>
</evidence>
<organism evidence="3 4">
    <name type="scientific">Massilia psychrophila</name>
    <dbReference type="NCBI Taxonomy" id="1603353"/>
    <lineage>
        <taxon>Bacteria</taxon>
        <taxon>Pseudomonadati</taxon>
        <taxon>Pseudomonadota</taxon>
        <taxon>Betaproteobacteria</taxon>
        <taxon>Burkholderiales</taxon>
        <taxon>Oxalobacteraceae</taxon>
        <taxon>Telluria group</taxon>
        <taxon>Massilia</taxon>
    </lineage>
</organism>
<keyword evidence="1" id="KW-0812">Transmembrane</keyword>
<evidence type="ECO:0000259" key="2">
    <source>
        <dbReference type="Pfam" id="PF07584"/>
    </source>
</evidence>
<protein>
    <recommendedName>
        <fullName evidence="2">Aerotolerance regulator N-terminal domain-containing protein</fullName>
    </recommendedName>
</protein>
<evidence type="ECO:0000256" key="1">
    <source>
        <dbReference type="SAM" id="Phobius"/>
    </source>
</evidence>
<dbReference type="InterPro" id="IPR024163">
    <property type="entry name" value="Aerotolerance_reg_N"/>
</dbReference>
<feature type="domain" description="Aerotolerance regulator N-terminal" evidence="2">
    <location>
        <begin position="4"/>
        <end position="75"/>
    </location>
</feature>
<accession>A0A2G8SZY7</accession>
<sequence length="331" mass="37063">MNNIWWLALPVLAAPIWWHRQRRQRERARIEPLATARFLPRFDPRQLRVWRWRERLLLLVRCLLLAVLIALLADPVLAWRGDSVLVVPGTDAAWLERQVSDAGFTGARKIALPDGDALGWLAAHEREWQAGARLLVAGIVAMPAAQPVFRHRVELRSAALPLPFPFPKVEYRIAVVSKRAARWRALFASLDGRYLVTDTAGANLDLIVWDVPEAPPLNLRAKLWWVGDASAFPELRDAPSSVGMRYADSARGRLWTSSAWPPADADAARTLFETWQRLHYAPVAYPAPSQAMAATPTARSAPGTGVLRDQLLIALAALFALERMMAHASRR</sequence>
<gene>
    <name evidence="3" type="ORF">CR103_13720</name>
</gene>
<dbReference type="InterPro" id="IPR011933">
    <property type="entry name" value="Double_TM_dom"/>
</dbReference>
<keyword evidence="1" id="KW-1133">Transmembrane helix</keyword>